<evidence type="ECO:0008006" key="4">
    <source>
        <dbReference type="Google" id="ProtNLM"/>
    </source>
</evidence>
<evidence type="ECO:0000256" key="1">
    <source>
        <dbReference type="SAM" id="MobiDB-lite"/>
    </source>
</evidence>
<evidence type="ECO:0000313" key="3">
    <source>
        <dbReference type="Proteomes" id="UP000198211"/>
    </source>
</evidence>
<keyword evidence="3" id="KW-1185">Reference proteome</keyword>
<feature type="compositionally biased region" description="Basic and acidic residues" evidence="1">
    <location>
        <begin position="163"/>
        <end position="175"/>
    </location>
</feature>
<dbReference type="Proteomes" id="UP000198211">
    <property type="component" value="Unassembled WGS sequence"/>
</dbReference>
<comment type="caution">
    <text evidence="2">The sequence shown here is derived from an EMBL/GenBank/DDBJ whole genome shotgun (WGS) entry which is preliminary data.</text>
</comment>
<proteinExistence type="predicted"/>
<organism evidence="2 3">
    <name type="scientific">Phytophthora megakarya</name>
    <dbReference type="NCBI Taxonomy" id="4795"/>
    <lineage>
        <taxon>Eukaryota</taxon>
        <taxon>Sar</taxon>
        <taxon>Stramenopiles</taxon>
        <taxon>Oomycota</taxon>
        <taxon>Peronosporomycetes</taxon>
        <taxon>Peronosporales</taxon>
        <taxon>Peronosporaceae</taxon>
        <taxon>Phytophthora</taxon>
    </lineage>
</organism>
<dbReference type="OrthoDB" id="120794at2759"/>
<reference evidence="3" key="1">
    <citation type="submission" date="2017-03" db="EMBL/GenBank/DDBJ databases">
        <title>Phytopthora megakarya and P. palmivora, two closely related causual agents of cacao black pod achieved similar genome size and gene model numbers by different mechanisms.</title>
        <authorList>
            <person name="Ali S."/>
            <person name="Shao J."/>
            <person name="Larry D.J."/>
            <person name="Kronmiller B."/>
            <person name="Shen D."/>
            <person name="Strem M.D."/>
            <person name="Melnick R.L."/>
            <person name="Guiltinan M.J."/>
            <person name="Tyler B.M."/>
            <person name="Meinhardt L.W."/>
            <person name="Bailey B.A."/>
        </authorList>
    </citation>
    <scope>NUCLEOTIDE SEQUENCE [LARGE SCALE GENOMIC DNA]</scope>
    <source>
        <strain evidence="3">zdho120</strain>
    </source>
</reference>
<accession>A0A225WWX3</accession>
<feature type="compositionally biased region" description="Polar residues" evidence="1">
    <location>
        <begin position="180"/>
        <end position="190"/>
    </location>
</feature>
<feature type="region of interest" description="Disordered" evidence="1">
    <location>
        <begin position="1"/>
        <end position="28"/>
    </location>
</feature>
<evidence type="ECO:0000313" key="2">
    <source>
        <dbReference type="EMBL" id="OWZ21350.1"/>
    </source>
</evidence>
<dbReference type="EMBL" id="NBNE01000234">
    <property type="protein sequence ID" value="OWZ21350.1"/>
    <property type="molecule type" value="Genomic_DNA"/>
</dbReference>
<dbReference type="AlphaFoldDB" id="A0A225WWX3"/>
<name>A0A225WWX3_9STRA</name>
<sequence>MTAQQQRDLRSTVARQPAKQRAKPPKFMGKQDEDLELSIFQIEEHFAIYTVERDNNDLRFVNLVIPFLRPDVMSWYREFKASIGETPRTWTLFKEQIRSRFRDSDFEFKLLTNMYDLPATSTQQEYTSKFMLLLSQSVDMPEVVKRWFYQQNLQYFGDPPPDNIEHAQRYEDARKPPKARQSNGPPGTAG</sequence>
<feature type="region of interest" description="Disordered" evidence="1">
    <location>
        <begin position="159"/>
        <end position="190"/>
    </location>
</feature>
<gene>
    <name evidence="2" type="ORF">PHMEG_0004112</name>
</gene>
<protein>
    <recommendedName>
        <fullName evidence="4">Retrotransposon gag domain-containing protein</fullName>
    </recommendedName>
</protein>